<dbReference type="Gene3D" id="3.90.79.10">
    <property type="entry name" value="Nucleoside Triphosphate Pyrophosphohydrolase"/>
    <property type="match status" value="1"/>
</dbReference>
<reference evidence="1" key="1">
    <citation type="journal article" date="2014" name="Int. J. Syst. Evol. Microbiol.">
        <title>Complete genome of a new Firmicutes species belonging to the dominant human colonic microbiota ('Ruminococcus bicirculans') reveals two chromosomes and a selective capacity to utilize plant glucans.</title>
        <authorList>
            <consortium name="NISC Comparative Sequencing Program"/>
            <person name="Wegmann U."/>
            <person name="Louis P."/>
            <person name="Goesmann A."/>
            <person name="Henrissat B."/>
            <person name="Duncan S.H."/>
            <person name="Flint H.J."/>
        </authorList>
    </citation>
    <scope>NUCLEOTIDE SEQUENCE</scope>
    <source>
        <strain evidence="1">NBRC 110608</strain>
    </source>
</reference>
<name>A0ABM8HDS8_9MICO</name>
<protein>
    <recommendedName>
        <fullName evidence="2">Nudix hydrolase domain-containing protein</fullName>
    </recommendedName>
</protein>
<accession>A0ABM8HDS8</accession>
<organism evidence="1">
    <name type="scientific">Barrientosiimonas endolithica</name>
    <dbReference type="NCBI Taxonomy" id="1535208"/>
    <lineage>
        <taxon>Bacteria</taxon>
        <taxon>Bacillati</taxon>
        <taxon>Actinomycetota</taxon>
        <taxon>Actinomycetes</taxon>
        <taxon>Micrococcales</taxon>
        <taxon>Dermacoccaceae</taxon>
        <taxon>Barrientosiimonas</taxon>
    </lineage>
</organism>
<evidence type="ECO:0000313" key="1">
    <source>
        <dbReference type="EMBL" id="BDZ59125.1"/>
    </source>
</evidence>
<proteinExistence type="predicted"/>
<gene>
    <name evidence="1" type="ORF">GCM10025872_27820</name>
</gene>
<dbReference type="InterPro" id="IPR015797">
    <property type="entry name" value="NUDIX_hydrolase-like_dom_sf"/>
</dbReference>
<dbReference type="SUPFAM" id="SSF55811">
    <property type="entry name" value="Nudix"/>
    <property type="match status" value="1"/>
</dbReference>
<sequence length="92" mass="10314">MREVWEESGQHIRLEEPLDVLSQHWVGRAPDGLVEDFHAVRLVYRAWVEEPTDPVVHDVGGTTESAAWVEEHELAGLPVSPWVGALLAEPAR</sequence>
<dbReference type="CDD" id="cd02883">
    <property type="entry name" value="NUDIX_Hydrolase"/>
    <property type="match status" value="1"/>
</dbReference>
<dbReference type="EMBL" id="AP027735">
    <property type="protein sequence ID" value="BDZ59125.1"/>
    <property type="molecule type" value="Genomic_DNA"/>
</dbReference>
<reference evidence="1" key="2">
    <citation type="submission" date="2023-02" db="EMBL/GenBank/DDBJ databases">
        <authorList>
            <person name="Sun Q."/>
            <person name="Mori K."/>
        </authorList>
    </citation>
    <scope>NUCLEOTIDE SEQUENCE</scope>
    <source>
        <strain evidence="1">NBRC 110608</strain>
    </source>
</reference>
<evidence type="ECO:0008006" key="2">
    <source>
        <dbReference type="Google" id="ProtNLM"/>
    </source>
</evidence>